<dbReference type="Proteomes" id="UP000653358">
    <property type="component" value="Unassembled WGS sequence"/>
</dbReference>
<protein>
    <recommendedName>
        <fullName evidence="3">Transposase</fullName>
    </recommendedName>
</protein>
<reference evidence="1 2" key="1">
    <citation type="journal article" date="2020" name="mSystems">
        <title>Defining Genomic and Predicted Metabolic Features of the Acetobacterium Genus.</title>
        <authorList>
            <person name="Ross D.E."/>
            <person name="Marshall C.W."/>
            <person name="Gulliver D."/>
            <person name="May H.D."/>
            <person name="Norman R.S."/>
        </authorList>
    </citation>
    <scope>NUCLEOTIDE SEQUENCE [LARGE SCALE GENOMIC DNA]</scope>
    <source>
        <strain evidence="1 2">DSM 9173</strain>
    </source>
</reference>
<organism evidence="1 2">
    <name type="scientific">Acetobacterium tundrae</name>
    <dbReference type="NCBI Taxonomy" id="132932"/>
    <lineage>
        <taxon>Bacteria</taxon>
        <taxon>Bacillati</taxon>
        <taxon>Bacillota</taxon>
        <taxon>Clostridia</taxon>
        <taxon>Eubacteriales</taxon>
        <taxon>Eubacteriaceae</taxon>
        <taxon>Acetobacterium</taxon>
    </lineage>
</organism>
<dbReference type="InterPro" id="IPR009057">
    <property type="entry name" value="Homeodomain-like_sf"/>
</dbReference>
<dbReference type="EMBL" id="WJBB01000007">
    <property type="protein sequence ID" value="MBC3796874.1"/>
    <property type="molecule type" value="Genomic_DNA"/>
</dbReference>
<dbReference type="RefSeq" id="WP_148603115.1">
    <property type="nucleotide sequence ID" value="NZ_RXYB01000006.1"/>
</dbReference>
<proteinExistence type="predicted"/>
<sequence length="106" mass="12121">MLQLSQEQKKDAVIELCAREESAAAVADKLGTSRCNLYSWKKDLLEQENTKAMKKSKQSLPPDDRDELSAEVEVLNKEIYKKQMELDILNKVAEIIKKDQGINQKI</sequence>
<dbReference type="SUPFAM" id="SSF46689">
    <property type="entry name" value="Homeodomain-like"/>
    <property type="match status" value="1"/>
</dbReference>
<comment type="caution">
    <text evidence="1">The sequence shown here is derived from an EMBL/GenBank/DDBJ whole genome shotgun (WGS) entry which is preliminary data.</text>
</comment>
<evidence type="ECO:0000313" key="1">
    <source>
        <dbReference type="EMBL" id="MBC3796874.1"/>
    </source>
</evidence>
<evidence type="ECO:0000313" key="2">
    <source>
        <dbReference type="Proteomes" id="UP000653358"/>
    </source>
</evidence>
<dbReference type="Gene3D" id="1.10.10.60">
    <property type="entry name" value="Homeodomain-like"/>
    <property type="match status" value="1"/>
</dbReference>
<evidence type="ECO:0008006" key="3">
    <source>
        <dbReference type="Google" id="ProtNLM"/>
    </source>
</evidence>
<name>A0ABR6WK44_9FIRM</name>
<keyword evidence="2" id="KW-1185">Reference proteome</keyword>
<accession>A0ABR6WK44</accession>
<gene>
    <name evidence="1" type="ORF">GH807_07415</name>
</gene>